<comment type="subunit">
    <text evidence="9 10">Homodimer.</text>
</comment>
<dbReference type="OrthoDB" id="9809429at2"/>
<feature type="binding site" evidence="9">
    <location>
        <position position="213"/>
    </location>
    <ligand>
        <name>substrate</name>
    </ligand>
</feature>
<evidence type="ECO:0000256" key="8">
    <source>
        <dbReference type="ARBA" id="ARBA00023235"/>
    </source>
</evidence>
<comment type="pathway">
    <text evidence="9 10">Carbohydrate biosynthesis; gluconeogenesis.</text>
</comment>
<dbReference type="SUPFAM" id="SSF51351">
    <property type="entry name" value="Triosephosphate isomerase (TIM)"/>
    <property type="match status" value="1"/>
</dbReference>
<dbReference type="STRING" id="520767.ATZ99_01670"/>
<keyword evidence="12" id="KW-1185">Reference proteome</keyword>
<comment type="similarity">
    <text evidence="2 9 10">Belongs to the triosephosphate isomerase family.</text>
</comment>
<dbReference type="InterPro" id="IPR000652">
    <property type="entry name" value="Triosephosphate_isomerase"/>
</dbReference>
<dbReference type="InterPro" id="IPR013785">
    <property type="entry name" value="Aldolase_TIM"/>
</dbReference>
<dbReference type="GO" id="GO:0006096">
    <property type="term" value="P:glycolytic process"/>
    <property type="evidence" value="ECO:0007669"/>
    <property type="project" value="UniProtKB-UniRule"/>
</dbReference>
<evidence type="ECO:0000256" key="9">
    <source>
        <dbReference type="HAMAP-Rule" id="MF_00147"/>
    </source>
</evidence>
<dbReference type="EC" id="5.3.1.1" evidence="3 9"/>
<dbReference type="InterPro" id="IPR020861">
    <property type="entry name" value="Triosephosphate_isomerase_AS"/>
</dbReference>
<dbReference type="GO" id="GO:0006094">
    <property type="term" value="P:gluconeogenesis"/>
    <property type="evidence" value="ECO:0007669"/>
    <property type="project" value="UniProtKB-UniRule"/>
</dbReference>
<dbReference type="NCBIfam" id="TIGR00419">
    <property type="entry name" value="tim"/>
    <property type="match status" value="1"/>
</dbReference>
<comment type="caution">
    <text evidence="11">The sequence shown here is derived from an EMBL/GenBank/DDBJ whole genome shotgun (WGS) entry which is preliminary data.</text>
</comment>
<comment type="function">
    <text evidence="9">Involved in the gluconeogenesis. Catalyzes stereospecifically the conversion of dihydroxyacetone phosphate (DHAP) to D-glyceraldehyde-3-phosphate (G3P).</text>
</comment>
<dbReference type="AlphaFoldDB" id="A0A162N148"/>
<dbReference type="InterPro" id="IPR035990">
    <property type="entry name" value="TIM_sf"/>
</dbReference>
<feature type="active site" description="Electrophile" evidence="9">
    <location>
        <position position="95"/>
    </location>
</feature>
<dbReference type="RefSeq" id="WP_068747360.1">
    <property type="nucleotide sequence ID" value="NZ_LOHZ01000015.1"/>
</dbReference>
<feature type="binding site" evidence="9">
    <location>
        <begin position="234"/>
        <end position="235"/>
    </location>
    <ligand>
        <name>substrate</name>
    </ligand>
</feature>
<dbReference type="UniPathway" id="UPA00109">
    <property type="reaction ID" value="UER00189"/>
</dbReference>
<evidence type="ECO:0000256" key="10">
    <source>
        <dbReference type="RuleBase" id="RU363013"/>
    </source>
</evidence>
<dbReference type="PROSITE" id="PS51440">
    <property type="entry name" value="TIM_2"/>
    <property type="match status" value="1"/>
</dbReference>
<reference evidence="11 12" key="1">
    <citation type="submission" date="2015-12" db="EMBL/GenBank/DDBJ databases">
        <title>Draft genome of Thermovenabulum gondwanense isolated from a red thermophilic microbial mat colonisisng an outflow channel of a bore well.</title>
        <authorList>
            <person name="Patel B.K."/>
        </authorList>
    </citation>
    <scope>NUCLEOTIDE SEQUENCE [LARGE SCALE GENOMIC DNA]</scope>
    <source>
        <strain evidence="11 12">R270</strain>
    </source>
</reference>
<dbReference type="FunFam" id="3.20.20.70:FF:000016">
    <property type="entry name" value="Triosephosphate isomerase"/>
    <property type="match status" value="1"/>
</dbReference>
<accession>A0A162N148</accession>
<keyword evidence="6 9" id="KW-0963">Cytoplasm</keyword>
<feature type="active site" description="Proton acceptor" evidence="9">
    <location>
        <position position="167"/>
    </location>
</feature>
<comment type="catalytic activity">
    <reaction evidence="9 10">
        <text>D-glyceraldehyde 3-phosphate = dihydroxyacetone phosphate</text>
        <dbReference type="Rhea" id="RHEA:18585"/>
        <dbReference type="ChEBI" id="CHEBI:57642"/>
        <dbReference type="ChEBI" id="CHEBI:59776"/>
        <dbReference type="EC" id="5.3.1.1"/>
    </reaction>
</comment>
<proteinExistence type="inferred from homology"/>
<comment type="subcellular location">
    <subcellularLocation>
        <location evidence="9 10">Cytoplasm</location>
    </subcellularLocation>
</comment>
<dbReference type="UniPathway" id="UPA00138"/>
<dbReference type="GO" id="GO:0004807">
    <property type="term" value="F:triose-phosphate isomerase activity"/>
    <property type="evidence" value="ECO:0007669"/>
    <property type="project" value="UniProtKB-UniRule"/>
</dbReference>
<dbReference type="Gene3D" id="3.20.20.70">
    <property type="entry name" value="Aldolase class I"/>
    <property type="match status" value="1"/>
</dbReference>
<organism evidence="11 12">
    <name type="scientific">Thermovenabulum gondwanense</name>
    <dbReference type="NCBI Taxonomy" id="520767"/>
    <lineage>
        <taxon>Bacteria</taxon>
        <taxon>Bacillati</taxon>
        <taxon>Bacillota</taxon>
        <taxon>Clostridia</taxon>
        <taxon>Thermosediminibacterales</taxon>
        <taxon>Thermosediminibacteraceae</taxon>
        <taxon>Thermovenabulum</taxon>
    </lineage>
</organism>
<dbReference type="GO" id="GO:0005829">
    <property type="term" value="C:cytosol"/>
    <property type="evidence" value="ECO:0007669"/>
    <property type="project" value="TreeGrafter"/>
</dbReference>
<evidence type="ECO:0000256" key="4">
    <source>
        <dbReference type="ARBA" id="ARBA00019397"/>
    </source>
</evidence>
<gene>
    <name evidence="9 11" type="primary">tpiA</name>
    <name evidence="11" type="ORF">ATZ99_01670</name>
</gene>
<evidence type="ECO:0000256" key="3">
    <source>
        <dbReference type="ARBA" id="ARBA00011940"/>
    </source>
</evidence>
<dbReference type="InterPro" id="IPR022896">
    <property type="entry name" value="TrioseP_Isoase_bac/euk"/>
</dbReference>
<dbReference type="HAMAP" id="MF_00147_B">
    <property type="entry name" value="TIM_B"/>
    <property type="match status" value="1"/>
</dbReference>
<dbReference type="Proteomes" id="UP000075737">
    <property type="component" value="Unassembled WGS sequence"/>
</dbReference>
<evidence type="ECO:0000256" key="5">
    <source>
        <dbReference type="ARBA" id="ARBA00022432"/>
    </source>
</evidence>
<feature type="binding site" evidence="9">
    <location>
        <begin position="9"/>
        <end position="11"/>
    </location>
    <ligand>
        <name>substrate</name>
    </ligand>
</feature>
<dbReference type="GO" id="GO:0046166">
    <property type="term" value="P:glyceraldehyde-3-phosphate biosynthetic process"/>
    <property type="evidence" value="ECO:0007669"/>
    <property type="project" value="TreeGrafter"/>
</dbReference>
<dbReference type="EMBL" id="LOHZ01000015">
    <property type="protein sequence ID" value="KYO68658.1"/>
    <property type="molecule type" value="Genomic_DNA"/>
</dbReference>
<protein>
    <recommendedName>
        <fullName evidence="4 9">Triosephosphate isomerase</fullName>
        <shortName evidence="9">TIM</shortName>
        <shortName evidence="9">TPI</shortName>
        <ecNumber evidence="3 9">5.3.1.1</ecNumber>
    </recommendedName>
    <alternativeName>
        <fullName evidence="9">Triose-phosphate isomerase</fullName>
    </alternativeName>
</protein>
<evidence type="ECO:0000256" key="2">
    <source>
        <dbReference type="ARBA" id="ARBA00007422"/>
    </source>
</evidence>
<dbReference type="Pfam" id="PF00121">
    <property type="entry name" value="TIM"/>
    <property type="match status" value="1"/>
</dbReference>
<name>A0A162N148_9FIRM</name>
<evidence type="ECO:0000313" key="12">
    <source>
        <dbReference type="Proteomes" id="UP000075737"/>
    </source>
</evidence>
<dbReference type="PANTHER" id="PTHR21139:SF42">
    <property type="entry name" value="TRIOSEPHOSPHATE ISOMERASE"/>
    <property type="match status" value="1"/>
</dbReference>
<dbReference type="PANTHER" id="PTHR21139">
    <property type="entry name" value="TRIOSEPHOSPHATE ISOMERASE"/>
    <property type="match status" value="1"/>
</dbReference>
<comment type="pathway">
    <text evidence="1 9 10">Carbohydrate degradation; glycolysis; D-glyceraldehyde 3-phosphate from glycerone phosphate: step 1/1.</text>
</comment>
<dbReference type="CDD" id="cd00311">
    <property type="entry name" value="TIM"/>
    <property type="match status" value="1"/>
</dbReference>
<keyword evidence="5 9" id="KW-0312">Gluconeogenesis</keyword>
<evidence type="ECO:0000256" key="6">
    <source>
        <dbReference type="ARBA" id="ARBA00022490"/>
    </source>
</evidence>
<evidence type="ECO:0000256" key="1">
    <source>
        <dbReference type="ARBA" id="ARBA00004680"/>
    </source>
</evidence>
<evidence type="ECO:0000256" key="7">
    <source>
        <dbReference type="ARBA" id="ARBA00023152"/>
    </source>
</evidence>
<dbReference type="PROSITE" id="PS00171">
    <property type="entry name" value="TIM_1"/>
    <property type="match status" value="1"/>
</dbReference>
<evidence type="ECO:0000313" key="11">
    <source>
        <dbReference type="EMBL" id="KYO68658.1"/>
    </source>
</evidence>
<sequence length="255" mass="28698">MRHPLIAGNWKMYNNVSETMRFFDDFIKLVENLEGVEIAIFPPFTSLWEAAKKTAGTKIKIGAQNVHWEEKGAFTGEISPNMLKEIPCEYVIIGHSERRQHFAESDETVNKKVRAVLKHGIKPVICVGENLKQREENLTLKVVLPQVRKALADVELLSGEEIVFAYEPIWAIGTGKVATPEDAQEVIKSIRKEIETLYNKNIAENIRILYGGSVKPDNIKALMQERDIDGVLVGGASVDPQSFYKICAYKEQGVE</sequence>
<feature type="binding site" evidence="9">
    <location>
        <position position="173"/>
    </location>
    <ligand>
        <name>substrate</name>
    </ligand>
</feature>
<dbReference type="GO" id="GO:0019563">
    <property type="term" value="P:glycerol catabolic process"/>
    <property type="evidence" value="ECO:0007669"/>
    <property type="project" value="TreeGrafter"/>
</dbReference>
<dbReference type="PATRIC" id="fig|520767.4.peg.174"/>
<keyword evidence="7 9" id="KW-0324">Glycolysis</keyword>
<keyword evidence="8 9" id="KW-0413">Isomerase</keyword>